<dbReference type="InterPro" id="IPR000792">
    <property type="entry name" value="Tscrpt_reg_LuxR_C"/>
</dbReference>
<dbReference type="GO" id="GO:0004016">
    <property type="term" value="F:adenylate cyclase activity"/>
    <property type="evidence" value="ECO:0007669"/>
    <property type="project" value="TreeGrafter"/>
</dbReference>
<dbReference type="PROSITE" id="PS00622">
    <property type="entry name" value="HTH_LUXR_1"/>
    <property type="match status" value="1"/>
</dbReference>
<dbReference type="Pfam" id="PF13191">
    <property type="entry name" value="AAA_16"/>
    <property type="match status" value="1"/>
</dbReference>
<evidence type="ECO:0000259" key="3">
    <source>
        <dbReference type="PROSITE" id="PS50043"/>
    </source>
</evidence>
<organism evidence="4 5">
    <name type="scientific">Lentzea waywayandensis</name>
    <dbReference type="NCBI Taxonomy" id="84724"/>
    <lineage>
        <taxon>Bacteria</taxon>
        <taxon>Bacillati</taxon>
        <taxon>Actinomycetota</taxon>
        <taxon>Actinomycetes</taxon>
        <taxon>Pseudonocardiales</taxon>
        <taxon>Pseudonocardiaceae</taxon>
        <taxon>Lentzea</taxon>
    </lineage>
</organism>
<dbReference type="Gene3D" id="1.10.10.10">
    <property type="entry name" value="Winged helix-like DNA-binding domain superfamily/Winged helix DNA-binding domain"/>
    <property type="match status" value="1"/>
</dbReference>
<dbReference type="CDD" id="cd06170">
    <property type="entry name" value="LuxR_C_like"/>
    <property type="match status" value="1"/>
</dbReference>
<name>A0A1I6FJ35_9PSEU</name>
<dbReference type="InterPro" id="IPR003593">
    <property type="entry name" value="AAA+_ATPase"/>
</dbReference>
<evidence type="ECO:0000256" key="2">
    <source>
        <dbReference type="ARBA" id="ARBA00022840"/>
    </source>
</evidence>
<dbReference type="SUPFAM" id="SSF46894">
    <property type="entry name" value="C-terminal effector domain of the bipartite response regulators"/>
    <property type="match status" value="1"/>
</dbReference>
<sequence length="928" mass="98324">MTSRSLDHRQTDVGEELVGREHEFGVVRAFVNRASSDGGALVLSGQPGVGKTALLAAAVRVAREAGTRVLYVAGVESETGMAFSWLHQVLCRLHRETELLDAVDRAALSAAVRHDSGGRVHRSSVSAATLALVRSGATSRPLLIVVDDAHRLDRPSAAVLGFVARRLAGSRIGLIAASGVEGDPFLGSGQLPEYEVLPLGADAASQLLELRFPGLAVSVRQRVQAEGQGNPLALLELPAALSDRQRAALEPLPEILPLSRRLRALFTAEVSSLPARTTWLLLLAALEGSGELAALRAVSGENGELADLAPAEQAGLVGVERISGRLTFRHPAVRSTVVSVSTDGERRRAHLVLAEVLTERPERRAWHLAGAAAGPDEQVAALLDEASAHALRRGDANGAVAALLRAADLSPRPADRGRRLVEAAYVGAGVAGQLETVPRLLIDASRADPELGGSLHVAIATAYLLVNEDGDVDTAHRVLSGAIDAIADPGDARNMGLIEALHCLAMVCFFGGRAELWEPFHAAVARLEPEPPPLLDLLGTAFADPARLTAPILRRLDAAIDRLSIETDPVRILRTGIAASHVDRLAGCRAALWRIVHAGRDGGAVTSGIEALFLLGNDDYLAGRWDELERLCEEGLRLSALRNYRLLSLPGIYLRAMVAAVRGDHARTRALTAEMGRWAAPRKVGVVQVYVAHVRTLAALGCGDFETAYLQASTISPPGVLASHVPHALWLVLDLVEAAVRTGRHAEASAHVEAVLAAGVAATSARLTLLVGAATAISAPAAAAGALFEQALAVPGVERWPFHLARVHLAYGEHLRRTRAVAESRVHLVAALDGFERLSAAPWTARARNELRAAGRNPAPMGAEPASLTPQERAIALLAATGLTNKQIGQRLLLSPRTIGAHLYRIFPKLGIASRAALRDALDRQRRF</sequence>
<proteinExistence type="predicted"/>
<dbReference type="InterPro" id="IPR041664">
    <property type="entry name" value="AAA_16"/>
</dbReference>
<dbReference type="SMART" id="SM00382">
    <property type="entry name" value="AAA"/>
    <property type="match status" value="1"/>
</dbReference>
<dbReference type="PRINTS" id="PR00038">
    <property type="entry name" value="HTHLUXR"/>
</dbReference>
<dbReference type="AlphaFoldDB" id="A0A1I6FJ35"/>
<dbReference type="Proteomes" id="UP000198583">
    <property type="component" value="Unassembled WGS sequence"/>
</dbReference>
<keyword evidence="1" id="KW-0547">Nucleotide-binding</keyword>
<feature type="domain" description="HTH luxR-type" evidence="3">
    <location>
        <begin position="861"/>
        <end position="926"/>
    </location>
</feature>
<evidence type="ECO:0000313" key="5">
    <source>
        <dbReference type="Proteomes" id="UP000198583"/>
    </source>
</evidence>
<gene>
    <name evidence="4" type="ORF">SAMN04488564_12435</name>
</gene>
<dbReference type="GO" id="GO:0003677">
    <property type="term" value="F:DNA binding"/>
    <property type="evidence" value="ECO:0007669"/>
    <property type="project" value="InterPro"/>
</dbReference>
<dbReference type="STRING" id="84724.SAMN04488564_12435"/>
<reference evidence="5" key="1">
    <citation type="submission" date="2016-10" db="EMBL/GenBank/DDBJ databases">
        <authorList>
            <person name="Varghese N."/>
            <person name="Submissions S."/>
        </authorList>
    </citation>
    <scope>NUCLEOTIDE SEQUENCE [LARGE SCALE GENOMIC DNA]</scope>
    <source>
        <strain evidence="5">DSM 44232</strain>
    </source>
</reference>
<dbReference type="Gene3D" id="3.40.50.300">
    <property type="entry name" value="P-loop containing nucleotide triphosphate hydrolases"/>
    <property type="match status" value="1"/>
</dbReference>
<evidence type="ECO:0000256" key="1">
    <source>
        <dbReference type="ARBA" id="ARBA00022741"/>
    </source>
</evidence>
<dbReference type="GO" id="GO:0005524">
    <property type="term" value="F:ATP binding"/>
    <property type="evidence" value="ECO:0007669"/>
    <property type="project" value="UniProtKB-KW"/>
</dbReference>
<dbReference type="PANTHER" id="PTHR16305:SF35">
    <property type="entry name" value="TRANSCRIPTIONAL ACTIVATOR DOMAIN"/>
    <property type="match status" value="1"/>
</dbReference>
<evidence type="ECO:0000313" key="4">
    <source>
        <dbReference type="EMBL" id="SFR29942.1"/>
    </source>
</evidence>
<keyword evidence="2" id="KW-0067">ATP-binding</keyword>
<dbReference type="PANTHER" id="PTHR16305">
    <property type="entry name" value="TESTICULAR SOLUBLE ADENYLYL CYCLASE"/>
    <property type="match status" value="1"/>
</dbReference>
<dbReference type="SUPFAM" id="SSF52540">
    <property type="entry name" value="P-loop containing nucleoside triphosphate hydrolases"/>
    <property type="match status" value="1"/>
</dbReference>
<dbReference type="PROSITE" id="PS50043">
    <property type="entry name" value="HTH_LUXR_2"/>
    <property type="match status" value="1"/>
</dbReference>
<dbReference type="InterPro" id="IPR027417">
    <property type="entry name" value="P-loop_NTPase"/>
</dbReference>
<keyword evidence="5" id="KW-1185">Reference proteome</keyword>
<dbReference type="InterPro" id="IPR016032">
    <property type="entry name" value="Sig_transdc_resp-reg_C-effctor"/>
</dbReference>
<dbReference type="InterPro" id="IPR036388">
    <property type="entry name" value="WH-like_DNA-bd_sf"/>
</dbReference>
<accession>A0A1I6FJ35</accession>
<dbReference type="Pfam" id="PF00196">
    <property type="entry name" value="GerE"/>
    <property type="match status" value="1"/>
</dbReference>
<dbReference type="SMART" id="SM00421">
    <property type="entry name" value="HTH_LUXR"/>
    <property type="match status" value="1"/>
</dbReference>
<protein>
    <submittedName>
        <fullName evidence="4">Regulatory protein, luxR family</fullName>
    </submittedName>
</protein>
<dbReference type="GO" id="GO:0006355">
    <property type="term" value="P:regulation of DNA-templated transcription"/>
    <property type="evidence" value="ECO:0007669"/>
    <property type="project" value="InterPro"/>
</dbReference>
<dbReference type="GO" id="GO:0005737">
    <property type="term" value="C:cytoplasm"/>
    <property type="evidence" value="ECO:0007669"/>
    <property type="project" value="TreeGrafter"/>
</dbReference>
<dbReference type="EMBL" id="FOYL01000024">
    <property type="protein sequence ID" value="SFR29942.1"/>
    <property type="molecule type" value="Genomic_DNA"/>
</dbReference>